<accession>A0A397GRC1</accession>
<keyword evidence="2" id="KW-1185">Reference proteome</keyword>
<dbReference type="EMBL" id="PQFF01000388">
    <property type="protein sequence ID" value="RHZ53552.1"/>
    <property type="molecule type" value="Genomic_DNA"/>
</dbReference>
<gene>
    <name evidence="1" type="ORF">Glove_441g34</name>
</gene>
<evidence type="ECO:0000313" key="1">
    <source>
        <dbReference type="EMBL" id="RHZ53552.1"/>
    </source>
</evidence>
<sequence length="102" mass="11971">MKNGPRKFSYTKNYKLQRLPLISIFTNIQILRFLIITLERYKSASFNTWPINKIKFFYKDLLMNFGTVVKVKGTDEIIGSYSPLVLSDRFIKNDNIQNSILS</sequence>
<proteinExistence type="predicted"/>
<evidence type="ECO:0000313" key="2">
    <source>
        <dbReference type="Proteomes" id="UP000266861"/>
    </source>
</evidence>
<name>A0A397GRC1_9GLOM</name>
<protein>
    <submittedName>
        <fullName evidence="1">Uncharacterized protein</fullName>
    </submittedName>
</protein>
<dbReference type="AlphaFoldDB" id="A0A397GRC1"/>
<comment type="caution">
    <text evidence="1">The sequence shown here is derived from an EMBL/GenBank/DDBJ whole genome shotgun (WGS) entry which is preliminary data.</text>
</comment>
<reference evidence="1 2" key="1">
    <citation type="submission" date="2018-08" db="EMBL/GenBank/DDBJ databases">
        <title>Genome and evolution of the arbuscular mycorrhizal fungus Diversispora epigaea (formerly Glomus versiforme) and its bacterial endosymbionts.</title>
        <authorList>
            <person name="Sun X."/>
            <person name="Fei Z."/>
            <person name="Harrison M."/>
        </authorList>
    </citation>
    <scope>NUCLEOTIDE SEQUENCE [LARGE SCALE GENOMIC DNA]</scope>
    <source>
        <strain evidence="1 2">IT104</strain>
    </source>
</reference>
<dbReference type="Proteomes" id="UP000266861">
    <property type="component" value="Unassembled WGS sequence"/>
</dbReference>
<organism evidence="1 2">
    <name type="scientific">Diversispora epigaea</name>
    <dbReference type="NCBI Taxonomy" id="1348612"/>
    <lineage>
        <taxon>Eukaryota</taxon>
        <taxon>Fungi</taxon>
        <taxon>Fungi incertae sedis</taxon>
        <taxon>Mucoromycota</taxon>
        <taxon>Glomeromycotina</taxon>
        <taxon>Glomeromycetes</taxon>
        <taxon>Diversisporales</taxon>
        <taxon>Diversisporaceae</taxon>
        <taxon>Diversispora</taxon>
    </lineage>
</organism>